<feature type="chain" id="PRO_5003211472" description="histidine kinase" evidence="7">
    <location>
        <begin position="22"/>
        <end position="660"/>
    </location>
</feature>
<dbReference type="CDD" id="cd00082">
    <property type="entry name" value="HisKA"/>
    <property type="match status" value="1"/>
</dbReference>
<dbReference type="HOGENOM" id="CLU_027708_0_0_10"/>
<keyword evidence="5" id="KW-0902">Two-component regulatory system</keyword>
<evidence type="ECO:0000259" key="8">
    <source>
        <dbReference type="PROSITE" id="PS50109"/>
    </source>
</evidence>
<proteinExistence type="predicted"/>
<keyword evidence="4 9" id="KW-0418">Kinase</keyword>
<dbReference type="PROSITE" id="PS50109">
    <property type="entry name" value="HIS_KIN"/>
    <property type="match status" value="1"/>
</dbReference>
<dbReference type="SUPFAM" id="SSF48452">
    <property type="entry name" value="TPR-like"/>
    <property type="match status" value="1"/>
</dbReference>
<reference evidence="9 10" key="2">
    <citation type="journal article" date="2011" name="Stand. Genomic Sci.">
        <title>Complete genome sequence of Bacteroides helcogenes type strain (P 36-108).</title>
        <authorList>
            <person name="Pati A."/>
            <person name="Gronow S."/>
            <person name="Zeytun A."/>
            <person name="Lapidus A."/>
            <person name="Nolan M."/>
            <person name="Hammon N."/>
            <person name="Deshpande S."/>
            <person name="Cheng J.F."/>
            <person name="Tapia R."/>
            <person name="Han C."/>
            <person name="Goodwin L."/>
            <person name="Pitluck S."/>
            <person name="Liolios K."/>
            <person name="Pagani I."/>
            <person name="Ivanova N."/>
            <person name="Mavromatis K."/>
            <person name="Chen A."/>
            <person name="Palaniappan K."/>
            <person name="Land M."/>
            <person name="Hauser L."/>
            <person name="Chang Y.J."/>
            <person name="Jeffries C.D."/>
            <person name="Detter J.C."/>
            <person name="Brambilla E."/>
            <person name="Rohde M."/>
            <person name="Goker M."/>
            <person name="Woyke T."/>
            <person name="Bristow J."/>
            <person name="Eisen J.A."/>
            <person name="Markowitz V."/>
            <person name="Hugenholtz P."/>
            <person name="Kyrpides N.C."/>
            <person name="Klenk H.P."/>
            <person name="Lucas S."/>
        </authorList>
    </citation>
    <scope>NUCLEOTIDE SEQUENCE [LARGE SCALE GENOMIC DNA]</scope>
    <source>
        <strain evidence="10">ATCC 35417 / DSM 20613 / JCM 6297 / CCUG 15421 / P 36-108</strain>
    </source>
</reference>
<dbReference type="STRING" id="693979.Bache_0212"/>
<keyword evidence="7" id="KW-0732">Signal</keyword>
<dbReference type="KEGG" id="bhl:Bache_0212"/>
<dbReference type="Proteomes" id="UP000008630">
    <property type="component" value="Chromosome"/>
</dbReference>
<dbReference type="eggNOG" id="COG0457">
    <property type="taxonomic scope" value="Bacteria"/>
</dbReference>
<evidence type="ECO:0000313" key="9">
    <source>
        <dbReference type="EMBL" id="ADV42242.1"/>
    </source>
</evidence>
<dbReference type="InterPro" id="IPR003661">
    <property type="entry name" value="HisK_dim/P_dom"/>
</dbReference>
<accession>E6STB1</accession>
<dbReference type="Gene3D" id="1.10.287.130">
    <property type="match status" value="1"/>
</dbReference>
<dbReference type="PANTHER" id="PTHR43711">
    <property type="entry name" value="TWO-COMPONENT HISTIDINE KINASE"/>
    <property type="match status" value="1"/>
</dbReference>
<dbReference type="SUPFAM" id="SSF55874">
    <property type="entry name" value="ATPase domain of HSP90 chaperone/DNA topoisomerase II/histidine kinase"/>
    <property type="match status" value="1"/>
</dbReference>
<dbReference type="RefSeq" id="WP_013545860.1">
    <property type="nucleotide sequence ID" value="NC_014933.1"/>
</dbReference>
<gene>
    <name evidence="9" type="ordered locus">Bache_0212</name>
</gene>
<dbReference type="PATRIC" id="fig|693979.3.peg.228"/>
<dbReference type="SUPFAM" id="SSF47384">
    <property type="entry name" value="Homodimeric domain of signal transducing histidine kinase"/>
    <property type="match status" value="1"/>
</dbReference>
<dbReference type="EMBL" id="CP002352">
    <property type="protein sequence ID" value="ADV42242.1"/>
    <property type="molecule type" value="Genomic_DNA"/>
</dbReference>
<feature type="signal peptide" evidence="7">
    <location>
        <begin position="1"/>
        <end position="21"/>
    </location>
</feature>
<dbReference type="OrthoDB" id="1049950at2"/>
<reference key="1">
    <citation type="submission" date="2010-11" db="EMBL/GenBank/DDBJ databases">
        <title>The complete genome of Bacteroides helcogenes P 36-108.</title>
        <authorList>
            <consortium name="US DOE Joint Genome Institute (JGI-PGF)"/>
            <person name="Lucas S."/>
            <person name="Copeland A."/>
            <person name="Lapidus A."/>
            <person name="Bruce D."/>
            <person name="Goodwin L."/>
            <person name="Pitluck S."/>
            <person name="Kyrpides N."/>
            <person name="Mavromatis K."/>
            <person name="Ivanova N."/>
            <person name="Zeytun A."/>
            <person name="Brettin T."/>
            <person name="Detter J.C."/>
            <person name="Tapia R."/>
            <person name="Han C."/>
            <person name="Land M."/>
            <person name="Hauser L."/>
            <person name="Markowitz V."/>
            <person name="Cheng J.-F."/>
            <person name="Hugenholtz P."/>
            <person name="Woyke T."/>
            <person name="Wu D."/>
            <person name="Gronow S."/>
            <person name="Wellnitz S."/>
            <person name="Brambilla E."/>
            <person name="Klenk H.-P."/>
            <person name="Eisen J.A."/>
        </authorList>
    </citation>
    <scope>NUCLEOTIDE SEQUENCE</scope>
    <source>
        <strain>P 36-108</strain>
    </source>
</reference>
<evidence type="ECO:0000256" key="5">
    <source>
        <dbReference type="ARBA" id="ARBA00023012"/>
    </source>
</evidence>
<dbReference type="InterPro" id="IPR050736">
    <property type="entry name" value="Sensor_HK_Regulatory"/>
</dbReference>
<keyword evidence="3" id="KW-0808">Transferase</keyword>
<dbReference type="eggNOG" id="COG2205">
    <property type="taxonomic scope" value="Bacteria"/>
</dbReference>
<dbReference type="PANTHER" id="PTHR43711:SF31">
    <property type="entry name" value="HISTIDINE KINASE"/>
    <property type="match status" value="1"/>
</dbReference>
<feature type="domain" description="Histidine kinase" evidence="8">
    <location>
        <begin position="451"/>
        <end position="569"/>
    </location>
</feature>
<comment type="catalytic activity">
    <reaction evidence="1">
        <text>ATP + protein L-histidine = ADP + protein N-phospho-L-histidine.</text>
        <dbReference type="EC" id="2.7.13.3"/>
    </reaction>
</comment>
<keyword evidence="6" id="KW-0812">Transmembrane</keyword>
<evidence type="ECO:0000256" key="7">
    <source>
        <dbReference type="SAM" id="SignalP"/>
    </source>
</evidence>
<evidence type="ECO:0000256" key="4">
    <source>
        <dbReference type="ARBA" id="ARBA00022777"/>
    </source>
</evidence>
<dbReference type="GO" id="GO:0000155">
    <property type="term" value="F:phosphorelay sensor kinase activity"/>
    <property type="evidence" value="ECO:0007669"/>
    <property type="project" value="InterPro"/>
</dbReference>
<name>E6STB1_BACT6</name>
<protein>
    <recommendedName>
        <fullName evidence="2">histidine kinase</fullName>
        <ecNumber evidence="2">2.7.13.3</ecNumber>
    </recommendedName>
</protein>
<dbReference type="InterPro" id="IPR036097">
    <property type="entry name" value="HisK_dim/P_sf"/>
</dbReference>
<evidence type="ECO:0000256" key="1">
    <source>
        <dbReference type="ARBA" id="ARBA00000085"/>
    </source>
</evidence>
<evidence type="ECO:0000256" key="2">
    <source>
        <dbReference type="ARBA" id="ARBA00012438"/>
    </source>
</evidence>
<dbReference type="InterPro" id="IPR036890">
    <property type="entry name" value="HATPase_C_sf"/>
</dbReference>
<dbReference type="Gene3D" id="1.25.40.10">
    <property type="entry name" value="Tetratricopeptide repeat domain"/>
    <property type="match status" value="1"/>
</dbReference>
<keyword evidence="10" id="KW-1185">Reference proteome</keyword>
<feature type="transmembrane region" description="Helical" evidence="6">
    <location>
        <begin position="394"/>
        <end position="413"/>
    </location>
</feature>
<keyword evidence="6" id="KW-1133">Transmembrane helix</keyword>
<evidence type="ECO:0000256" key="3">
    <source>
        <dbReference type="ARBA" id="ARBA00022679"/>
    </source>
</evidence>
<dbReference type="SMART" id="SM00388">
    <property type="entry name" value="HisKA"/>
    <property type="match status" value="1"/>
</dbReference>
<dbReference type="EC" id="2.7.13.3" evidence="2"/>
<dbReference type="Pfam" id="PF00512">
    <property type="entry name" value="HisKA"/>
    <property type="match status" value="1"/>
</dbReference>
<evidence type="ECO:0000313" key="10">
    <source>
        <dbReference type="Proteomes" id="UP000008630"/>
    </source>
</evidence>
<sequence>MKRIFFIILFSICWLSPSLHAKNPGQQTKDSLLHLYLTSSPDTTRLKLLYSIALLDQISPTFIYYENKLLEEAVAQKNILFQSAAIYGHVVYYYNKLDQKHAEQWMHRLELIAEKNCFYNHYFKGKKMMIEFYIISQKIEQALKEAQDMYDKAEKLSNRNGMREACLCLSTGYFNTLRYKEGMAALNKAFELAEPDDTFLDKMDLLTKAVLAYSYLRDNDKLYHSLTDLDSIKRILAKTSGMTNGYLNLYLLIEIQYAFYYTRIQHPAEAWEHLQNSDKYLTTSSFLPYRLLRLGAYAEYYQLTKEYEKALNCLDEAIQLIAPISPEDAQIYGIQKADLLVKMKRPDEALPLYKQITKSKDSLYTAFSASQIEQIQSMYNMDKLIFQKEQRRTMFHRICLITFIIVIIVLLLFNIRMYSSRKHLERDEKEMRNLTRIAEEANEAKSRFLSNMSYSIRIPLNNVVGFSQLLSTDTNLSEAERNEYSEIIQTNSTELIQLVNDVLDLSRLEANMMKFQLQDCNVADWCNDLKYTVQMHGGETVQLQLDAETGDARIHADINRLTQIVSGMLLSPDDCKEPYEARMSLVYQPEDNLITCRIENIPMANSQFTNQKVLTRQKINQLFFAHFGGTYKMEKNSNNKIEAITFTYPTLPEGKQPPHL</sequence>
<dbReference type="AlphaFoldDB" id="E6STB1"/>
<organism evidence="9 10">
    <name type="scientific">Bacteroides helcogenes (strain ATCC 35417 / DSM 20613 / JCM 6297 / CCUG 15421 / P 36-108)</name>
    <dbReference type="NCBI Taxonomy" id="693979"/>
    <lineage>
        <taxon>Bacteria</taxon>
        <taxon>Pseudomonadati</taxon>
        <taxon>Bacteroidota</taxon>
        <taxon>Bacteroidia</taxon>
        <taxon>Bacteroidales</taxon>
        <taxon>Bacteroidaceae</taxon>
        <taxon>Bacteroides</taxon>
    </lineage>
</organism>
<dbReference type="InterPro" id="IPR005467">
    <property type="entry name" value="His_kinase_dom"/>
</dbReference>
<dbReference type="InterPro" id="IPR011990">
    <property type="entry name" value="TPR-like_helical_dom_sf"/>
</dbReference>
<evidence type="ECO:0000256" key="6">
    <source>
        <dbReference type="SAM" id="Phobius"/>
    </source>
</evidence>
<keyword evidence="6" id="KW-0472">Membrane</keyword>